<dbReference type="InterPro" id="IPR020864">
    <property type="entry name" value="MACPF"/>
</dbReference>
<feature type="compositionally biased region" description="Basic residues" evidence="1">
    <location>
        <begin position="494"/>
        <end position="556"/>
    </location>
</feature>
<keyword evidence="2" id="KW-1133">Transmembrane helix</keyword>
<accession>A0A1Y1JB00</accession>
<feature type="region of interest" description="Disordered" evidence="1">
    <location>
        <begin position="278"/>
        <end position="314"/>
    </location>
</feature>
<evidence type="ECO:0000259" key="3">
    <source>
        <dbReference type="PROSITE" id="PS51412"/>
    </source>
</evidence>
<dbReference type="RefSeq" id="XP_028542300.1">
    <property type="nucleotide sequence ID" value="XM_028686499.1"/>
</dbReference>
<dbReference type="Pfam" id="PF01823">
    <property type="entry name" value="MACPF"/>
    <property type="match status" value="1"/>
</dbReference>
<dbReference type="AlphaFoldDB" id="A0A1Y1JB00"/>
<gene>
    <name evidence="4" type="ORF">PGO_051210</name>
</gene>
<evidence type="ECO:0000313" key="5">
    <source>
        <dbReference type="Proteomes" id="UP000195521"/>
    </source>
</evidence>
<evidence type="ECO:0000256" key="1">
    <source>
        <dbReference type="SAM" id="MobiDB-lite"/>
    </source>
</evidence>
<feature type="transmembrane region" description="Helical" evidence="2">
    <location>
        <begin position="12"/>
        <end position="29"/>
    </location>
</feature>
<keyword evidence="2" id="KW-0472">Membrane</keyword>
<organism evidence="4 5">
    <name type="scientific">Plasmodium gonderi</name>
    <dbReference type="NCBI Taxonomy" id="77519"/>
    <lineage>
        <taxon>Eukaryota</taxon>
        <taxon>Sar</taxon>
        <taxon>Alveolata</taxon>
        <taxon>Apicomplexa</taxon>
        <taxon>Aconoidasida</taxon>
        <taxon>Haemosporida</taxon>
        <taxon>Plasmodiidae</taxon>
        <taxon>Plasmodium</taxon>
        <taxon>Plasmodium (Plasmodium)</taxon>
    </lineage>
</organism>
<keyword evidence="2" id="KW-0812">Transmembrane</keyword>
<dbReference type="EMBL" id="BDQF01000006">
    <property type="protein sequence ID" value="GAW79711.1"/>
    <property type="molecule type" value="Genomic_DNA"/>
</dbReference>
<dbReference type="PROSITE" id="PS51412">
    <property type="entry name" value="MACPF_2"/>
    <property type="match status" value="1"/>
</dbReference>
<dbReference type="OrthoDB" id="390682at2759"/>
<keyword evidence="5" id="KW-1185">Reference proteome</keyword>
<protein>
    <submittedName>
        <fullName evidence="4">Perforin-like protein 4</fullName>
    </submittedName>
</protein>
<proteinExistence type="predicted"/>
<evidence type="ECO:0000313" key="4">
    <source>
        <dbReference type="EMBL" id="GAW79711.1"/>
    </source>
</evidence>
<feature type="compositionally biased region" description="Low complexity" evidence="1">
    <location>
        <begin position="284"/>
        <end position="293"/>
    </location>
</feature>
<sequence length="755" mass="85955">MINHLMTKRLKIWVYIFLAYTTPLFAMSTDLKNDNPGNETFSAYIGKGYNILFGYPLPNNELIEDPGFRKEIFDTRNSLDIINNVACQKDEYFSFVEDINDVTELAMDNINVEELNTNIIPFSASMPYKSYFTDLEIKRKKYIVAQNTCVHTYVTHNLRDSAKNINKDFLLVTDKLPILSKEKIEKECQKMLYLYNSNNERCSKSIRPWVDFFQKYGTHLVVSAHFGGKTFNSLEISLDKLEEIKIYSYKYAIRNVPYLNVFKAPLLLQEVVKRKGRGGGTGLSSGSSSGLSGATNRQDGETRRTRRNVIEGKNSSLDIKGGNQMDEEWKELTYEVWKNSIYTNMRPVHLDLISLSSFMRIEKKQSYDIGLAYYNNLYSMDKENYYLSRDITDVLSDGKQITGSGKGSLILSCPVGYVKSTGFIFTFDTSEKIKGSNGKEGRMNIYPCHNKGEYDISCLYINKNVHVISFGWMYCVKHSFVKFETIHAKRSYTSHGKNAHGKNAHGKNAHGKNAHGKNAHGKNAHGKNAHGKNAHGKNAHGKKAHGKKAQGKKAQGKKALEKETLEKEALKKKALEKEAIEKEALKKKALEKEAIEKEALEIKCSDGYTLAFGFKIKLEKEKNLENVKIKPCALGDSKCIISHTKNNSEYLLWGFCVPLSFHSIRSLQVTYIEESHVTSDVQGSCSDQYKNKYDNIFLGFSFSFDKELENFEMFPCTMKSKHCVSKIGKKKIKNYIGMLLLCRNDGGVKRNFTHY</sequence>
<name>A0A1Y1JB00_PLAGO</name>
<reference evidence="5" key="1">
    <citation type="submission" date="2017-04" db="EMBL/GenBank/DDBJ databases">
        <title>Plasmodium gonderi genome.</title>
        <authorList>
            <person name="Arisue N."/>
            <person name="Honma H."/>
            <person name="Kawai S."/>
            <person name="Tougan T."/>
            <person name="Tanabe K."/>
            <person name="Horii T."/>
        </authorList>
    </citation>
    <scope>NUCLEOTIDE SEQUENCE [LARGE SCALE GENOMIC DNA]</scope>
    <source>
        <strain evidence="5">ATCC 30045</strain>
    </source>
</reference>
<dbReference type="OMA" id="AHGKNAH"/>
<evidence type="ECO:0000256" key="2">
    <source>
        <dbReference type="SAM" id="Phobius"/>
    </source>
</evidence>
<dbReference type="Proteomes" id="UP000195521">
    <property type="component" value="Unassembled WGS sequence"/>
</dbReference>
<feature type="region of interest" description="Disordered" evidence="1">
    <location>
        <begin position="494"/>
        <end position="563"/>
    </location>
</feature>
<dbReference type="GeneID" id="39746423"/>
<comment type="caution">
    <text evidence="4">The sequence shown here is derived from an EMBL/GenBank/DDBJ whole genome shotgun (WGS) entry which is preliminary data.</text>
</comment>
<feature type="domain" description="MACPF" evidence="3">
    <location>
        <begin position="27"/>
        <end position="389"/>
    </location>
</feature>